<feature type="transmembrane region" description="Helical" evidence="2">
    <location>
        <begin position="373"/>
        <end position="392"/>
    </location>
</feature>
<feature type="compositionally biased region" description="Pro residues" evidence="1">
    <location>
        <begin position="196"/>
        <end position="209"/>
    </location>
</feature>
<organism evidence="4 5">
    <name type="scientific">Somion occarium</name>
    <dbReference type="NCBI Taxonomy" id="3059160"/>
    <lineage>
        <taxon>Eukaryota</taxon>
        <taxon>Fungi</taxon>
        <taxon>Dikarya</taxon>
        <taxon>Basidiomycota</taxon>
        <taxon>Agaricomycotina</taxon>
        <taxon>Agaricomycetes</taxon>
        <taxon>Polyporales</taxon>
        <taxon>Cerrenaceae</taxon>
        <taxon>Somion</taxon>
    </lineage>
</organism>
<sequence length="870" mass="95988">MSNSPDRGEGSSQPFEPLPQNTISQSSTSQSLTQAVREGDAAPHSSDTLESDPGENPDDLTRTTSFVRETLRSPEPLPAPGQVRFAETVEVIEVIQDLGDNPDEAQPVPHGVEGLPVNSEQKAQRKGILKNSRYSSSEVSVPSLPLDSQPEQLSAISLSVPLPPFTEHDTPTGSPFVPSSSRSSPSAPVFLNITPPSSPPSNLPRPLLPSPSSSSSSSFGYAPVTPPSPLYSYPTGPQPVPISDSGQSNSIPFRSLLFQQYTPHQTPFDGHTTLESNPDWDVLAEYLSYHDESKVRSCDKNLDNLLVFTGLFSAIVAAFTIESYQTLQPDPTDTIVALLTRISLQIDQTDLQSTNETLSPIFNASAGDVGINILWFASLVLSLIIASLAIFVKQWLREYLIWDCFSATERIRVRHVRYQGLLRWRVFEIAGFLPFLLQVSLLSFLIGLSNFLRSLNLVVGWCITGLIVLWIAIFSSTLVTPMFVPDCPYKIPLLSHGTRRIHRSIANLRSRFGSKWQFRAANRYYTYPGDERGIRRDGTIDVDALVSADATLADDSMLEKVICNCAQALSLENVVIFSRKILARYLDMQVVTLATRKLDFGFVPSHALNALIGMICTVISSNDQIEALKTITHSSSPLLELVSFMYRLCNHVIERRRTDYLSNWRQATRVLHQIPIVLIRMDSEEGIMALLKIAISAPLMPITAPAVVPVDQIKKFVHSATSMILQQDPELHPLSLMRAVFDYIAAVQPQDLEKCREEIISFCDSATASLAGNESGLLKSSVASRTTTHAAITSVSSNSIDTALEARRTSEAMTRMNQVNSGIIPDEVIDLVRRQWMHDHATIDVTHFAISPVPLRAVSNGGPWHHVYER</sequence>
<reference evidence="5" key="1">
    <citation type="submission" date="2024-04" db="EMBL/GenBank/DDBJ databases">
        <authorList>
            <person name="Shaw F."/>
            <person name="Minotto A."/>
        </authorList>
    </citation>
    <scope>NUCLEOTIDE SEQUENCE [LARGE SCALE GENOMIC DNA]</scope>
</reference>
<feature type="transmembrane region" description="Helical" evidence="2">
    <location>
        <begin position="458"/>
        <end position="484"/>
    </location>
</feature>
<feature type="transmembrane region" description="Helical" evidence="2">
    <location>
        <begin position="302"/>
        <end position="321"/>
    </location>
</feature>
<feature type="compositionally biased region" description="Low complexity" evidence="1">
    <location>
        <begin position="22"/>
        <end position="34"/>
    </location>
</feature>
<feature type="region of interest" description="Disordered" evidence="1">
    <location>
        <begin position="1"/>
        <end position="84"/>
    </location>
</feature>
<feature type="domain" description="DUF6535" evidence="3">
    <location>
        <begin position="280"/>
        <end position="452"/>
    </location>
</feature>
<evidence type="ECO:0000256" key="1">
    <source>
        <dbReference type="SAM" id="MobiDB-lite"/>
    </source>
</evidence>
<dbReference type="Proteomes" id="UP001497453">
    <property type="component" value="Chromosome 4"/>
</dbReference>
<keyword evidence="2" id="KW-1133">Transmembrane helix</keyword>
<gene>
    <name evidence="4" type="ORF">GFSPODELE1_LOCUS6727</name>
</gene>
<evidence type="ECO:0000256" key="2">
    <source>
        <dbReference type="SAM" id="Phobius"/>
    </source>
</evidence>
<feature type="compositionally biased region" description="Low complexity" evidence="1">
    <location>
        <begin position="174"/>
        <end position="188"/>
    </location>
</feature>
<feature type="compositionally biased region" description="Low complexity" evidence="1">
    <location>
        <begin position="135"/>
        <end position="148"/>
    </location>
</feature>
<accession>A0ABP1DK49</accession>
<keyword evidence="2" id="KW-0812">Transmembrane</keyword>
<feature type="compositionally biased region" description="Acidic residues" evidence="1">
    <location>
        <begin position="49"/>
        <end position="58"/>
    </location>
</feature>
<keyword evidence="2" id="KW-0472">Membrane</keyword>
<evidence type="ECO:0000313" key="4">
    <source>
        <dbReference type="EMBL" id="CAL1708176.1"/>
    </source>
</evidence>
<dbReference type="InterPro" id="IPR045338">
    <property type="entry name" value="DUF6535"/>
</dbReference>
<name>A0ABP1DK49_9APHY</name>
<evidence type="ECO:0000313" key="5">
    <source>
        <dbReference type="Proteomes" id="UP001497453"/>
    </source>
</evidence>
<feature type="transmembrane region" description="Helical" evidence="2">
    <location>
        <begin position="426"/>
        <end position="446"/>
    </location>
</feature>
<dbReference type="Pfam" id="PF20153">
    <property type="entry name" value="DUF6535"/>
    <property type="match status" value="1"/>
</dbReference>
<protein>
    <recommendedName>
        <fullName evidence="3">DUF6535 domain-containing protein</fullName>
    </recommendedName>
</protein>
<feature type="region of interest" description="Disordered" evidence="1">
    <location>
        <begin position="96"/>
        <end position="221"/>
    </location>
</feature>
<proteinExistence type="predicted"/>
<keyword evidence="5" id="KW-1185">Reference proteome</keyword>
<evidence type="ECO:0000259" key="3">
    <source>
        <dbReference type="Pfam" id="PF20153"/>
    </source>
</evidence>
<dbReference type="EMBL" id="OZ037947">
    <property type="protein sequence ID" value="CAL1708176.1"/>
    <property type="molecule type" value="Genomic_DNA"/>
</dbReference>
<feature type="compositionally biased region" description="Polar residues" evidence="1">
    <location>
        <begin position="1"/>
        <end position="14"/>
    </location>
</feature>